<dbReference type="InterPro" id="IPR029063">
    <property type="entry name" value="SAM-dependent_MTases_sf"/>
</dbReference>
<sequence>MAASRTLGTFRLPPLPTIREIIKLFRLQAVKQLSQNFLLDLRLT</sequence>
<protein>
    <submittedName>
        <fullName evidence="1">Uncharacterized protein</fullName>
    </submittedName>
</protein>
<accession>A0A484GZ72</accession>
<dbReference type="EMBL" id="QWLN02002204">
    <property type="protein sequence ID" value="TEA40859.1"/>
    <property type="molecule type" value="Genomic_DNA"/>
</dbReference>
<gene>
    <name evidence="1" type="ORF">DBR06_SOUSAS13310003</name>
</gene>
<comment type="caution">
    <text evidence="1">The sequence shown here is derived from an EMBL/GenBank/DDBJ whole genome shotgun (WGS) entry which is preliminary data.</text>
</comment>
<keyword evidence="2" id="KW-1185">Reference proteome</keyword>
<reference evidence="1 2" key="1">
    <citation type="journal article" date="2018" name="Genomics">
        <title>Molecular footprints of inshore aquatic adaptation in Indo-Pacific humpback dolphin (Sousa chinensis).</title>
        <authorList>
            <person name="Ming Y."/>
            <person name="Jian J."/>
            <person name="Yu F."/>
            <person name="Yu X."/>
            <person name="Wang J."/>
            <person name="Liu W."/>
        </authorList>
    </citation>
    <scope>NUCLEOTIDE SEQUENCE [LARGE SCALE GENOMIC DNA]</scope>
    <source>
        <strain evidence="1">MY-2018</strain>
        <tissue evidence="1">Skin</tissue>
    </source>
</reference>
<dbReference type="Proteomes" id="UP000295264">
    <property type="component" value="Unassembled WGS sequence"/>
</dbReference>
<evidence type="ECO:0000313" key="2">
    <source>
        <dbReference type="Proteomes" id="UP000295264"/>
    </source>
</evidence>
<organism evidence="1 2">
    <name type="scientific">Sousa chinensis</name>
    <name type="common">Indo-pacific humpbacked dolphin</name>
    <name type="synonym">Steno chinensis</name>
    <dbReference type="NCBI Taxonomy" id="103600"/>
    <lineage>
        <taxon>Eukaryota</taxon>
        <taxon>Metazoa</taxon>
        <taxon>Chordata</taxon>
        <taxon>Craniata</taxon>
        <taxon>Vertebrata</taxon>
        <taxon>Euteleostomi</taxon>
        <taxon>Mammalia</taxon>
        <taxon>Eutheria</taxon>
        <taxon>Laurasiatheria</taxon>
        <taxon>Artiodactyla</taxon>
        <taxon>Whippomorpha</taxon>
        <taxon>Cetacea</taxon>
        <taxon>Odontoceti</taxon>
        <taxon>Delphinidae</taxon>
        <taxon>Sousa</taxon>
    </lineage>
</organism>
<proteinExistence type="predicted"/>
<feature type="non-terminal residue" evidence="1">
    <location>
        <position position="44"/>
    </location>
</feature>
<name>A0A484GZ72_SOUCH</name>
<evidence type="ECO:0000313" key="1">
    <source>
        <dbReference type="EMBL" id="TEA40859.1"/>
    </source>
</evidence>
<dbReference type="AlphaFoldDB" id="A0A484GZ72"/>
<dbReference type="Gene3D" id="3.40.50.150">
    <property type="entry name" value="Vaccinia Virus protein VP39"/>
    <property type="match status" value="1"/>
</dbReference>